<reference evidence="1 2" key="1">
    <citation type="submission" date="2015-03" db="EMBL/GenBank/DDBJ databases">
        <title>Draft genome sequence of Elstera litoralis.</title>
        <authorList>
            <person name="Rahalkar M.C."/>
            <person name="Dhakephalkar P.K."/>
            <person name="Pore S.D."/>
            <person name="Arora P."/>
            <person name="Kapse N.G."/>
            <person name="Pandit P.S."/>
        </authorList>
    </citation>
    <scope>NUCLEOTIDE SEQUENCE [LARGE SCALE GENOMIC DNA]</scope>
    <source>
        <strain evidence="1 2">Dia-1</strain>
    </source>
</reference>
<dbReference type="Proteomes" id="UP000033774">
    <property type="component" value="Unassembled WGS sequence"/>
</dbReference>
<name>A0A0F3IIC0_9PROT</name>
<dbReference type="AlphaFoldDB" id="A0A0F3IIC0"/>
<evidence type="ECO:0000313" key="1">
    <source>
        <dbReference type="EMBL" id="KJV06491.1"/>
    </source>
</evidence>
<accession>A0A0F3IIC0</accession>
<proteinExistence type="predicted"/>
<sequence length="84" mass="9387">MNFLIDCLYFSQLFRKCITLIDKNIEGGPRRNAPLNNIGRIVIRFKQGSAQAEGIIIFSQFKEAAGFLKGRLGFPSFLNACCKG</sequence>
<evidence type="ECO:0000313" key="2">
    <source>
        <dbReference type="Proteomes" id="UP000033774"/>
    </source>
</evidence>
<gene>
    <name evidence="1" type="ORF">VZ95_20700</name>
</gene>
<organism evidence="1 2">
    <name type="scientific">Elstera litoralis</name>
    <dbReference type="NCBI Taxonomy" id="552518"/>
    <lineage>
        <taxon>Bacteria</taxon>
        <taxon>Pseudomonadati</taxon>
        <taxon>Pseudomonadota</taxon>
        <taxon>Alphaproteobacteria</taxon>
        <taxon>Rhodospirillales</taxon>
        <taxon>Rhodospirillaceae</taxon>
        <taxon>Elstera</taxon>
    </lineage>
</organism>
<comment type="caution">
    <text evidence="1">The sequence shown here is derived from an EMBL/GenBank/DDBJ whole genome shotgun (WGS) entry which is preliminary data.</text>
</comment>
<protein>
    <submittedName>
        <fullName evidence="1">Uncharacterized protein</fullName>
    </submittedName>
</protein>
<keyword evidence="2" id="KW-1185">Reference proteome</keyword>
<dbReference type="EMBL" id="LAJY01000916">
    <property type="protein sequence ID" value="KJV06491.1"/>
    <property type="molecule type" value="Genomic_DNA"/>
</dbReference>